<dbReference type="PANTHER" id="PTHR45913">
    <property type="entry name" value="EPM2A-INTERACTING PROTEIN 1"/>
    <property type="match status" value="1"/>
</dbReference>
<gene>
    <name evidence="1" type="ORF">RRG08_055844</name>
</gene>
<accession>A0AAE1AYL8</accession>
<dbReference type="AlphaFoldDB" id="A0AAE1AYL8"/>
<protein>
    <recommendedName>
        <fullName evidence="3">HAT C-terminal dimerisation domain-containing protein</fullName>
    </recommendedName>
</protein>
<proteinExistence type="predicted"/>
<dbReference type="PANTHER" id="PTHR45913:SF19">
    <property type="entry name" value="LOW QUALITY PROTEIN: ZINC FINGER BED DOMAIN-CONTAINING PROTEIN 5-LIKE"/>
    <property type="match status" value="1"/>
</dbReference>
<dbReference type="Proteomes" id="UP001283361">
    <property type="component" value="Unassembled WGS sequence"/>
</dbReference>
<organism evidence="1 2">
    <name type="scientific">Elysia crispata</name>
    <name type="common">lettuce slug</name>
    <dbReference type="NCBI Taxonomy" id="231223"/>
    <lineage>
        <taxon>Eukaryota</taxon>
        <taxon>Metazoa</taxon>
        <taxon>Spiralia</taxon>
        <taxon>Lophotrochozoa</taxon>
        <taxon>Mollusca</taxon>
        <taxon>Gastropoda</taxon>
        <taxon>Heterobranchia</taxon>
        <taxon>Euthyneura</taxon>
        <taxon>Panpulmonata</taxon>
        <taxon>Sacoglossa</taxon>
        <taxon>Placobranchoidea</taxon>
        <taxon>Plakobranchidae</taxon>
        <taxon>Elysia</taxon>
    </lineage>
</organism>
<evidence type="ECO:0000313" key="2">
    <source>
        <dbReference type="Proteomes" id="UP001283361"/>
    </source>
</evidence>
<keyword evidence="2" id="KW-1185">Reference proteome</keyword>
<sequence length="203" mass="23377">MQGRNENLLTSTDKINRFRSKVQLWQQHVETGNLEMFLLTIKWLDVNNAGLCETIVKHLKSLEEKMSFYFPSASTECLDWVRDPFSSALAVGKDITFKEQEELTELRQAFADLPLDIFWWAAAKESPMLANKAILTVLPFSPTYMCEVGFSSLTSVKTKYRERLRPVEKEFRVSFVASCQDISSVFIKTGPGFTLREKKYEIP</sequence>
<evidence type="ECO:0008006" key="3">
    <source>
        <dbReference type="Google" id="ProtNLM"/>
    </source>
</evidence>
<dbReference type="EMBL" id="JAWDGP010001076">
    <property type="protein sequence ID" value="KAK3795282.1"/>
    <property type="molecule type" value="Genomic_DNA"/>
</dbReference>
<reference evidence="1" key="1">
    <citation type="journal article" date="2023" name="G3 (Bethesda)">
        <title>A reference genome for the long-term kleptoplast-retaining sea slug Elysia crispata morphotype clarki.</title>
        <authorList>
            <person name="Eastman K.E."/>
            <person name="Pendleton A.L."/>
            <person name="Shaikh M.A."/>
            <person name="Suttiyut T."/>
            <person name="Ogas R."/>
            <person name="Tomko P."/>
            <person name="Gavelis G."/>
            <person name="Widhalm J.R."/>
            <person name="Wisecaver J.H."/>
        </authorList>
    </citation>
    <scope>NUCLEOTIDE SEQUENCE</scope>
    <source>
        <strain evidence="1">ECLA1</strain>
    </source>
</reference>
<comment type="caution">
    <text evidence="1">The sequence shown here is derived from an EMBL/GenBank/DDBJ whole genome shotgun (WGS) entry which is preliminary data.</text>
</comment>
<name>A0AAE1AYL8_9GAST</name>
<evidence type="ECO:0000313" key="1">
    <source>
        <dbReference type="EMBL" id="KAK3795282.1"/>
    </source>
</evidence>